<organism evidence="1 2">
    <name type="scientific">Sphagnum troendelagicum</name>
    <dbReference type="NCBI Taxonomy" id="128251"/>
    <lineage>
        <taxon>Eukaryota</taxon>
        <taxon>Viridiplantae</taxon>
        <taxon>Streptophyta</taxon>
        <taxon>Embryophyta</taxon>
        <taxon>Bryophyta</taxon>
        <taxon>Sphagnophytina</taxon>
        <taxon>Sphagnopsida</taxon>
        <taxon>Sphagnales</taxon>
        <taxon>Sphagnaceae</taxon>
        <taxon>Sphagnum</taxon>
    </lineage>
</organism>
<accession>A0ABP0U299</accession>
<evidence type="ECO:0000313" key="2">
    <source>
        <dbReference type="Proteomes" id="UP001497512"/>
    </source>
</evidence>
<name>A0ABP0U299_9BRYO</name>
<sequence>MRLVTVFNLGGNWREGFDAINSADHQICCSQRGWASLLINAPLWIDNATYPLIDCLIRETKKLHLEKSCKLTTGI</sequence>
<reference evidence="1" key="1">
    <citation type="submission" date="2024-02" db="EMBL/GenBank/DDBJ databases">
        <authorList>
            <consortium name="ELIXIR-Norway"/>
            <consortium name="Elixir Norway"/>
        </authorList>
    </citation>
    <scope>NUCLEOTIDE SEQUENCE</scope>
</reference>
<dbReference type="EMBL" id="OZ019910">
    <property type="protein sequence ID" value="CAK9211067.1"/>
    <property type="molecule type" value="Genomic_DNA"/>
</dbReference>
<proteinExistence type="predicted"/>
<protein>
    <submittedName>
        <fullName evidence="1">Uncharacterized protein</fullName>
    </submittedName>
</protein>
<gene>
    <name evidence="1" type="ORF">CSSPTR1EN2_LOCUS10474</name>
</gene>
<dbReference type="Proteomes" id="UP001497512">
    <property type="component" value="Chromosome 18"/>
</dbReference>
<keyword evidence="2" id="KW-1185">Reference proteome</keyword>
<evidence type="ECO:0000313" key="1">
    <source>
        <dbReference type="EMBL" id="CAK9211067.1"/>
    </source>
</evidence>